<dbReference type="FunFam" id="1.10.238.10:FF:000003">
    <property type="entry name" value="Calmodulin A"/>
    <property type="match status" value="1"/>
</dbReference>
<comment type="caution">
    <text evidence="8">The sequence shown here is derived from an EMBL/GenBank/DDBJ whole genome shotgun (WGS) entry which is preliminary data.</text>
</comment>
<comment type="subcellular location">
    <subcellularLocation>
        <location evidence="1">Cytoplasm</location>
    </subcellularLocation>
</comment>
<accession>A0A8H4BR08</accession>
<dbReference type="SUPFAM" id="SSF47473">
    <property type="entry name" value="EF-hand"/>
    <property type="match status" value="1"/>
</dbReference>
<dbReference type="Gene3D" id="1.10.238.10">
    <property type="entry name" value="EF-hand"/>
    <property type="match status" value="1"/>
</dbReference>
<evidence type="ECO:0000313" key="9">
    <source>
        <dbReference type="Proteomes" id="UP000469890"/>
    </source>
</evidence>
<dbReference type="InterPro" id="IPR011992">
    <property type="entry name" value="EF-hand-dom_pair"/>
</dbReference>
<evidence type="ECO:0000259" key="7">
    <source>
        <dbReference type="PROSITE" id="PS50222"/>
    </source>
</evidence>
<sequence length="257" mass="29988">MYPYGGQQQGPPFYQNSPYQSQVSALQQQQQQQQQPYNHNPYRQSTIPNFNTPQHQPPPSLHQNSFSHTPLQRSNTFTPMVDRREQYLWDIFQRVDTDRSGSISVHELQTALVNGDWSPFNIETVRMMVSIFDTDNNGTIDFREFRGLWKYVEDWSHCFKKFDQDNSGSIDCYEMSHALRTFGYNVSDRFIQILIQTFDKYGNGDITFDCFVQACVTLSTLTKSFRARDYEGRGSIQINYEDFLTLVISSRPDMKGS</sequence>
<dbReference type="PROSITE" id="PS50222">
    <property type="entry name" value="EF_HAND_2"/>
    <property type="match status" value="2"/>
</dbReference>
<feature type="compositionally biased region" description="Polar residues" evidence="6">
    <location>
        <begin position="36"/>
        <end position="54"/>
    </location>
</feature>
<reference evidence="8 9" key="1">
    <citation type="submission" date="2019-09" db="EMBL/GenBank/DDBJ databases">
        <authorList>
            <consortium name="DOE Joint Genome Institute"/>
            <person name="Mondo S.J."/>
            <person name="Navarro-Mendoza M.I."/>
            <person name="Perez-Arques C."/>
            <person name="Panchal S."/>
            <person name="Nicolas F.E."/>
            <person name="Ganguly P."/>
            <person name="Pangilinan J."/>
            <person name="Grigoriev I."/>
            <person name="Heitman J."/>
            <person name="Sanya K."/>
            <person name="Garre V."/>
        </authorList>
    </citation>
    <scope>NUCLEOTIDE SEQUENCE [LARGE SCALE GENOMIC DNA]</scope>
    <source>
        <strain evidence="8 9">MU402</strain>
    </source>
</reference>
<evidence type="ECO:0000313" key="8">
    <source>
        <dbReference type="EMBL" id="KAF1806475.1"/>
    </source>
</evidence>
<feature type="compositionally biased region" description="Polar residues" evidence="6">
    <location>
        <begin position="16"/>
        <end position="26"/>
    </location>
</feature>
<dbReference type="GO" id="GO:0005509">
    <property type="term" value="F:calcium ion binding"/>
    <property type="evidence" value="ECO:0007669"/>
    <property type="project" value="InterPro"/>
</dbReference>
<dbReference type="SMART" id="SM00054">
    <property type="entry name" value="EFh"/>
    <property type="match status" value="4"/>
</dbReference>
<feature type="compositionally biased region" description="Low complexity" evidence="6">
    <location>
        <begin position="1"/>
        <end position="15"/>
    </location>
</feature>
<evidence type="ECO:0000256" key="4">
    <source>
        <dbReference type="ARBA" id="ARBA00022737"/>
    </source>
</evidence>
<dbReference type="PANTHER" id="PTHR46212:SF3">
    <property type="entry name" value="GH27120P"/>
    <property type="match status" value="1"/>
</dbReference>
<proteinExistence type="predicted"/>
<evidence type="ECO:0000256" key="2">
    <source>
        <dbReference type="ARBA" id="ARBA00022490"/>
    </source>
</evidence>
<dbReference type="GO" id="GO:0005737">
    <property type="term" value="C:cytoplasm"/>
    <property type="evidence" value="ECO:0007669"/>
    <property type="project" value="UniProtKB-SubCell"/>
</dbReference>
<feature type="region of interest" description="Disordered" evidence="6">
    <location>
        <begin position="1"/>
        <end position="74"/>
    </location>
</feature>
<keyword evidence="2" id="KW-0963">Cytoplasm</keyword>
<dbReference type="InterPro" id="IPR051426">
    <property type="entry name" value="Peflin/Sorcin_CaBP"/>
</dbReference>
<keyword evidence="4" id="KW-0677">Repeat</keyword>
<feature type="compositionally biased region" description="Polar residues" evidence="6">
    <location>
        <begin position="61"/>
        <end position="74"/>
    </location>
</feature>
<dbReference type="Pfam" id="PF13499">
    <property type="entry name" value="EF-hand_7"/>
    <property type="match status" value="1"/>
</dbReference>
<dbReference type="Proteomes" id="UP000469890">
    <property type="component" value="Unassembled WGS sequence"/>
</dbReference>
<feature type="domain" description="EF-hand" evidence="7">
    <location>
        <begin position="83"/>
        <end position="118"/>
    </location>
</feature>
<dbReference type="PANTHER" id="PTHR46212">
    <property type="entry name" value="PEFLIN"/>
    <property type="match status" value="1"/>
</dbReference>
<keyword evidence="3" id="KW-0479">Metal-binding</keyword>
<evidence type="ECO:0000256" key="1">
    <source>
        <dbReference type="ARBA" id="ARBA00004496"/>
    </source>
</evidence>
<evidence type="ECO:0000256" key="5">
    <source>
        <dbReference type="ARBA" id="ARBA00022837"/>
    </source>
</evidence>
<dbReference type="AlphaFoldDB" id="A0A8H4BR08"/>
<dbReference type="InterPro" id="IPR018247">
    <property type="entry name" value="EF_Hand_1_Ca_BS"/>
</dbReference>
<organism evidence="8 9">
    <name type="scientific">Mucor circinelloides f. lusitanicus</name>
    <name type="common">Mucor racemosus var. lusitanicus</name>
    <dbReference type="NCBI Taxonomy" id="29924"/>
    <lineage>
        <taxon>Eukaryota</taxon>
        <taxon>Fungi</taxon>
        <taxon>Fungi incertae sedis</taxon>
        <taxon>Mucoromycota</taxon>
        <taxon>Mucoromycotina</taxon>
        <taxon>Mucoromycetes</taxon>
        <taxon>Mucorales</taxon>
        <taxon>Mucorineae</taxon>
        <taxon>Mucoraceae</taxon>
        <taxon>Mucor</taxon>
    </lineage>
</organism>
<dbReference type="EMBL" id="JAAECE010000001">
    <property type="protein sequence ID" value="KAF1806475.1"/>
    <property type="molecule type" value="Genomic_DNA"/>
</dbReference>
<evidence type="ECO:0000256" key="3">
    <source>
        <dbReference type="ARBA" id="ARBA00022723"/>
    </source>
</evidence>
<dbReference type="GO" id="GO:0048306">
    <property type="term" value="F:calcium-dependent protein binding"/>
    <property type="evidence" value="ECO:0007669"/>
    <property type="project" value="UniProtKB-ARBA"/>
</dbReference>
<keyword evidence="5" id="KW-0106">Calcium</keyword>
<dbReference type="PROSITE" id="PS00018">
    <property type="entry name" value="EF_HAND_1"/>
    <property type="match status" value="2"/>
</dbReference>
<name>A0A8H4BR08_MUCCL</name>
<gene>
    <name evidence="8" type="ORF">FB192DRAFT_1350678</name>
</gene>
<dbReference type="Pfam" id="PF13833">
    <property type="entry name" value="EF-hand_8"/>
    <property type="match status" value="1"/>
</dbReference>
<feature type="domain" description="EF-hand" evidence="7">
    <location>
        <begin position="150"/>
        <end position="185"/>
    </location>
</feature>
<evidence type="ECO:0000256" key="6">
    <source>
        <dbReference type="SAM" id="MobiDB-lite"/>
    </source>
</evidence>
<dbReference type="InterPro" id="IPR002048">
    <property type="entry name" value="EF_hand_dom"/>
</dbReference>
<protein>
    <recommendedName>
        <fullName evidence="7">EF-hand domain-containing protein</fullName>
    </recommendedName>
</protein>